<dbReference type="PROSITE" id="PS51462">
    <property type="entry name" value="NUDIX"/>
    <property type="match status" value="1"/>
</dbReference>
<dbReference type="InterPro" id="IPR015797">
    <property type="entry name" value="NUDIX_hydrolase-like_dom_sf"/>
</dbReference>
<feature type="domain" description="Nudix hydrolase" evidence="4">
    <location>
        <begin position="253"/>
        <end position="383"/>
    </location>
</feature>
<evidence type="ECO:0000256" key="1">
    <source>
        <dbReference type="ARBA" id="ARBA00001946"/>
    </source>
</evidence>
<reference evidence="5" key="1">
    <citation type="submission" date="2019-08" db="EMBL/GenBank/DDBJ databases">
        <authorList>
            <person name="Kucharzyk K."/>
            <person name="Murdoch R.W."/>
            <person name="Higgins S."/>
            <person name="Loffler F."/>
        </authorList>
    </citation>
    <scope>NUCLEOTIDE SEQUENCE</scope>
</reference>
<dbReference type="SUPFAM" id="SSF55811">
    <property type="entry name" value="Nudix"/>
    <property type="match status" value="1"/>
</dbReference>
<organism evidence="5">
    <name type="scientific">bioreactor metagenome</name>
    <dbReference type="NCBI Taxonomy" id="1076179"/>
    <lineage>
        <taxon>unclassified sequences</taxon>
        <taxon>metagenomes</taxon>
        <taxon>ecological metagenomes</taxon>
    </lineage>
</organism>
<dbReference type="EMBL" id="VSSQ01027896">
    <property type="protein sequence ID" value="MPM77362.1"/>
    <property type="molecule type" value="Genomic_DNA"/>
</dbReference>
<dbReference type="PANTHER" id="PTHR43046:SF14">
    <property type="entry name" value="MUTT_NUDIX FAMILY PROTEIN"/>
    <property type="match status" value="1"/>
</dbReference>
<gene>
    <name evidence="5" type="ORF">SDC9_124365</name>
</gene>
<dbReference type="CDD" id="cd18876">
    <property type="entry name" value="NUDIX_Hydrolase"/>
    <property type="match status" value="1"/>
</dbReference>
<name>A0A645CKT1_9ZZZZ</name>
<feature type="region of interest" description="Disordered" evidence="3">
    <location>
        <begin position="226"/>
        <end position="246"/>
    </location>
</feature>
<accession>A0A645CKT1</accession>
<comment type="caution">
    <text evidence="5">The sequence shown here is derived from an EMBL/GenBank/DDBJ whole genome shotgun (WGS) entry which is preliminary data.</text>
</comment>
<dbReference type="Pfam" id="PF00293">
    <property type="entry name" value="NUDIX"/>
    <property type="match status" value="1"/>
</dbReference>
<evidence type="ECO:0000256" key="2">
    <source>
        <dbReference type="ARBA" id="ARBA00022801"/>
    </source>
</evidence>
<keyword evidence="2" id="KW-0378">Hydrolase</keyword>
<dbReference type="PANTHER" id="PTHR43046">
    <property type="entry name" value="GDP-MANNOSE MANNOSYL HYDROLASE"/>
    <property type="match status" value="1"/>
</dbReference>
<dbReference type="AlphaFoldDB" id="A0A645CKT1"/>
<dbReference type="GO" id="GO:0016787">
    <property type="term" value="F:hydrolase activity"/>
    <property type="evidence" value="ECO:0007669"/>
    <property type="project" value="UniProtKB-KW"/>
</dbReference>
<evidence type="ECO:0000313" key="5">
    <source>
        <dbReference type="EMBL" id="MPM77362.1"/>
    </source>
</evidence>
<evidence type="ECO:0000259" key="4">
    <source>
        <dbReference type="PROSITE" id="PS51462"/>
    </source>
</evidence>
<dbReference type="Gene3D" id="3.90.79.10">
    <property type="entry name" value="Nucleoside Triphosphate Pyrophosphohydrolase"/>
    <property type="match status" value="1"/>
</dbReference>
<protein>
    <recommendedName>
        <fullName evidence="4">Nudix hydrolase domain-containing protein</fullName>
    </recommendedName>
</protein>
<sequence>MVGLHVARGEQPADPGGETYVPVGDRAHVVARDGQVDPGPADLDVGVVVERTGDVGHLGDELQRPVEVAEVGAQMQAVGEEPPAGCGDARLAVGQYGAHGRSFLVGLIAGPSWPGRDGRAAAGVRRTAAVRRTRGRCLHGHRCAPACEPLRRSPSAGGPVRRQLLRMRVTPPDADQPSVRGRAASARIAAPDGADTCVRASPCVRGWGLTRHAGCMTDANAAPLAGSGPSGSGSGLPGSGSGSPESAMFVPQEIPVSAGAIIHDDRGRLLILKPTYKAGWTIPGGIMEASGETPWQACRREVFEEVGLVVEAGRLVCVDTRPAHDGRKLGLRFLFHCGALRPEQALGIVIDRVEIEDHRFAPLDEALTLLRKPVRRRVRRGLDARHCVYLENGRPVDGVG</sequence>
<evidence type="ECO:0000256" key="3">
    <source>
        <dbReference type="SAM" id="MobiDB-lite"/>
    </source>
</evidence>
<dbReference type="InterPro" id="IPR000086">
    <property type="entry name" value="NUDIX_hydrolase_dom"/>
</dbReference>
<feature type="compositionally biased region" description="Gly residues" evidence="3">
    <location>
        <begin position="228"/>
        <end position="241"/>
    </location>
</feature>
<proteinExistence type="predicted"/>
<comment type="cofactor">
    <cofactor evidence="1">
        <name>Mg(2+)</name>
        <dbReference type="ChEBI" id="CHEBI:18420"/>
    </cofactor>
</comment>